<evidence type="ECO:0000256" key="2">
    <source>
        <dbReference type="ARBA" id="ARBA00022840"/>
    </source>
</evidence>
<keyword evidence="10" id="KW-1185">Reference proteome</keyword>
<keyword evidence="5" id="KW-0804">Transcription</keyword>
<dbReference type="GO" id="GO:0043565">
    <property type="term" value="F:sequence-specific DNA binding"/>
    <property type="evidence" value="ECO:0007669"/>
    <property type="project" value="InterPro"/>
</dbReference>
<dbReference type="Pfam" id="PF00072">
    <property type="entry name" value="Response_reg"/>
    <property type="match status" value="1"/>
</dbReference>
<keyword evidence="6" id="KW-0597">Phosphoprotein</keyword>
<dbReference type="PANTHER" id="PTHR32071">
    <property type="entry name" value="TRANSCRIPTIONAL REGULATORY PROTEIN"/>
    <property type="match status" value="1"/>
</dbReference>
<protein>
    <submittedName>
        <fullName evidence="9">Sigma-54-dependent Fis family transcriptional regulator</fullName>
    </submittedName>
</protein>
<dbReference type="RefSeq" id="WP_142835587.1">
    <property type="nucleotide sequence ID" value="NZ_VFSV01000032.1"/>
</dbReference>
<feature type="domain" description="Sigma-54 factor interaction" evidence="7">
    <location>
        <begin position="133"/>
        <end position="336"/>
    </location>
</feature>
<gene>
    <name evidence="9" type="ORF">FEV53_14830</name>
</gene>
<dbReference type="AlphaFoldDB" id="A0A547PPG2"/>
<dbReference type="InterPro" id="IPR002078">
    <property type="entry name" value="Sigma_54_int"/>
</dbReference>
<dbReference type="CDD" id="cd00009">
    <property type="entry name" value="AAA"/>
    <property type="match status" value="1"/>
</dbReference>
<dbReference type="GO" id="GO:0000160">
    <property type="term" value="P:phosphorelay signal transduction system"/>
    <property type="evidence" value="ECO:0007669"/>
    <property type="project" value="UniProtKB-KW"/>
</dbReference>
<dbReference type="GO" id="GO:0005524">
    <property type="term" value="F:ATP binding"/>
    <property type="evidence" value="ECO:0007669"/>
    <property type="project" value="UniProtKB-KW"/>
</dbReference>
<dbReference type="InterPro" id="IPR027417">
    <property type="entry name" value="P-loop_NTPase"/>
</dbReference>
<dbReference type="PRINTS" id="PR01590">
    <property type="entry name" value="HTHFIS"/>
</dbReference>
<accession>A0A547PPG2</accession>
<dbReference type="Gene3D" id="3.40.50.2300">
    <property type="match status" value="1"/>
</dbReference>
<evidence type="ECO:0000259" key="7">
    <source>
        <dbReference type="PROSITE" id="PS50045"/>
    </source>
</evidence>
<dbReference type="OrthoDB" id="9154941at2"/>
<dbReference type="SMART" id="SM00448">
    <property type="entry name" value="REC"/>
    <property type="match status" value="1"/>
</dbReference>
<dbReference type="Gene3D" id="1.10.8.60">
    <property type="match status" value="1"/>
</dbReference>
<evidence type="ECO:0000256" key="3">
    <source>
        <dbReference type="ARBA" id="ARBA00023012"/>
    </source>
</evidence>
<evidence type="ECO:0000313" key="9">
    <source>
        <dbReference type="EMBL" id="TRD16000.1"/>
    </source>
</evidence>
<evidence type="ECO:0000256" key="6">
    <source>
        <dbReference type="PROSITE-ProRule" id="PRU00169"/>
    </source>
</evidence>
<dbReference type="PROSITE" id="PS50045">
    <property type="entry name" value="SIGMA54_INTERACT_4"/>
    <property type="match status" value="1"/>
</dbReference>
<evidence type="ECO:0000256" key="1">
    <source>
        <dbReference type="ARBA" id="ARBA00022741"/>
    </source>
</evidence>
<keyword evidence="3" id="KW-0902">Two-component regulatory system</keyword>
<dbReference type="PROSITE" id="PS50110">
    <property type="entry name" value="RESPONSE_REGULATORY"/>
    <property type="match status" value="1"/>
</dbReference>
<sequence length="410" mass="44350">MSDILVVEDETVLARSIVAFLERRGFPARFAVDASSARAMFEEQIPRMVILDYKLNTDDGLELLRWMQQRDDRVQIVMMTGHGDVSVAVQAMKAGARDFLTKPASLASIAALASDLMLDDMGAGLDPVGVGRIIGRSSAANALRKHVKQLATAVLSGEPRPGVLIVGPPGSGKELIATALHESTPLSGTQVRVDCTLLDENATASLTEAVRAAESGTLLLCNVCQLERVAQASLLRLLDRSAAAPALIATANAHLSSNDFLPDLLFRLQVGWIDVPALSERTADILPIADFVARQLARAAGQSRPRWSSGARAKLLEYDWPGNVAELVNCIQRAMLMREADTIEATHIRPFSATIDPATDPVPTLRELELGAIRKALAQTGGNVSRAAEMLGITRDTLRYRMEKFELQRD</sequence>
<dbReference type="GO" id="GO:0006355">
    <property type="term" value="P:regulation of DNA-templated transcription"/>
    <property type="evidence" value="ECO:0007669"/>
    <property type="project" value="InterPro"/>
</dbReference>
<proteinExistence type="predicted"/>
<dbReference type="SUPFAM" id="SSF52172">
    <property type="entry name" value="CheY-like"/>
    <property type="match status" value="1"/>
</dbReference>
<dbReference type="InterPro" id="IPR002197">
    <property type="entry name" value="HTH_Fis"/>
</dbReference>
<dbReference type="Pfam" id="PF02954">
    <property type="entry name" value="HTH_8"/>
    <property type="match status" value="1"/>
</dbReference>
<dbReference type="InterPro" id="IPR058031">
    <property type="entry name" value="AAA_lid_NorR"/>
</dbReference>
<dbReference type="SUPFAM" id="SSF52540">
    <property type="entry name" value="P-loop containing nucleoside triphosphate hydrolases"/>
    <property type="match status" value="1"/>
</dbReference>
<feature type="domain" description="Response regulatory" evidence="8">
    <location>
        <begin position="3"/>
        <end position="117"/>
    </location>
</feature>
<dbReference type="InterPro" id="IPR001789">
    <property type="entry name" value="Sig_transdc_resp-reg_receiver"/>
</dbReference>
<name>A0A547PPG2_9RHOB</name>
<dbReference type="Proteomes" id="UP000318590">
    <property type="component" value="Unassembled WGS sequence"/>
</dbReference>
<reference evidence="9 10" key="1">
    <citation type="submission" date="2019-06" db="EMBL/GenBank/DDBJ databases">
        <title>Paenimaribius caenipelagi gen. nov., sp. nov., isolated from a tidal flat.</title>
        <authorList>
            <person name="Yoon J.-H."/>
        </authorList>
    </citation>
    <scope>NUCLEOTIDE SEQUENCE [LARGE SCALE GENOMIC DNA]</scope>
    <source>
        <strain evidence="9 10">JBTF-M29</strain>
    </source>
</reference>
<dbReference type="Gene3D" id="3.40.50.300">
    <property type="entry name" value="P-loop containing nucleotide triphosphate hydrolases"/>
    <property type="match status" value="1"/>
</dbReference>
<comment type="caution">
    <text evidence="9">The sequence shown here is derived from an EMBL/GenBank/DDBJ whole genome shotgun (WGS) entry which is preliminary data.</text>
</comment>
<dbReference type="Pfam" id="PF14532">
    <property type="entry name" value="Sigma54_activ_2"/>
    <property type="match status" value="1"/>
</dbReference>
<dbReference type="InterPro" id="IPR011006">
    <property type="entry name" value="CheY-like_superfamily"/>
</dbReference>
<evidence type="ECO:0000256" key="5">
    <source>
        <dbReference type="ARBA" id="ARBA00023163"/>
    </source>
</evidence>
<dbReference type="EMBL" id="VFSV01000032">
    <property type="protein sequence ID" value="TRD16000.1"/>
    <property type="molecule type" value="Genomic_DNA"/>
</dbReference>
<evidence type="ECO:0000313" key="10">
    <source>
        <dbReference type="Proteomes" id="UP000318590"/>
    </source>
</evidence>
<evidence type="ECO:0000259" key="8">
    <source>
        <dbReference type="PROSITE" id="PS50110"/>
    </source>
</evidence>
<keyword evidence="4" id="KW-0805">Transcription regulation</keyword>
<dbReference type="Gene3D" id="1.10.10.60">
    <property type="entry name" value="Homeodomain-like"/>
    <property type="match status" value="1"/>
</dbReference>
<keyword evidence="1" id="KW-0547">Nucleotide-binding</keyword>
<keyword evidence="2" id="KW-0067">ATP-binding</keyword>
<organism evidence="9 10">
    <name type="scientific">Palleronia caenipelagi</name>
    <dbReference type="NCBI Taxonomy" id="2489174"/>
    <lineage>
        <taxon>Bacteria</taxon>
        <taxon>Pseudomonadati</taxon>
        <taxon>Pseudomonadota</taxon>
        <taxon>Alphaproteobacteria</taxon>
        <taxon>Rhodobacterales</taxon>
        <taxon>Roseobacteraceae</taxon>
        <taxon>Palleronia</taxon>
    </lineage>
</organism>
<evidence type="ECO:0000256" key="4">
    <source>
        <dbReference type="ARBA" id="ARBA00023015"/>
    </source>
</evidence>
<dbReference type="InterPro" id="IPR009057">
    <property type="entry name" value="Homeodomain-like_sf"/>
</dbReference>
<feature type="modified residue" description="4-aspartylphosphate" evidence="6">
    <location>
        <position position="52"/>
    </location>
</feature>
<dbReference type="SUPFAM" id="SSF46689">
    <property type="entry name" value="Homeodomain-like"/>
    <property type="match status" value="1"/>
</dbReference>
<dbReference type="Pfam" id="PF25601">
    <property type="entry name" value="AAA_lid_14"/>
    <property type="match status" value="1"/>
</dbReference>